<reference evidence="10" key="2">
    <citation type="submission" date="2025-09" db="UniProtKB">
        <authorList>
            <consortium name="Ensembl"/>
        </authorList>
    </citation>
    <scope>IDENTIFICATION</scope>
</reference>
<keyword evidence="3" id="KW-0407">Ion channel</keyword>
<reference evidence="10" key="1">
    <citation type="submission" date="2025-08" db="UniProtKB">
        <authorList>
            <consortium name="Ensembl"/>
        </authorList>
    </citation>
    <scope>IDENTIFICATION</scope>
</reference>
<evidence type="ECO:0000313" key="11">
    <source>
        <dbReference type="Proteomes" id="UP000261540"/>
    </source>
</evidence>
<dbReference type="Pfam" id="PF00520">
    <property type="entry name" value="Ion_trans"/>
    <property type="match status" value="1"/>
</dbReference>
<dbReference type="InterPro" id="IPR013621">
    <property type="entry name" value="Ion_trans_N"/>
</dbReference>
<dbReference type="PANTHER" id="PTHR45689">
    <property type="entry name" value="I[[H]] CHANNEL, ISOFORM E"/>
    <property type="match status" value="1"/>
</dbReference>
<evidence type="ECO:0000259" key="8">
    <source>
        <dbReference type="Pfam" id="PF00520"/>
    </source>
</evidence>
<sequence>MTSLDDNHLILMNNHLLPASLFKERNQVQHHSCDAMDTMVTVSSTGEDNSSTNVASHRRYGNSRTANANHFHLDTMRNYSEPTRRLSGNSLAAVKSGESMDSSRKASSATNEPLAGTRGIPVASQGDVTQDGEGHTYVDNSGCIYRRISPMLVPSINKFSLRMFGSQKGVLMEQERVRSLGIWIIHPFSEFRFSWDFLMLVLMIINLITLPFGITFFDGDDSSWFGIIFGVISDILFLFDLIFNFRTGLLKEDTSEVVLDLTAIRQNYFQTWFAVDLVSSMPVDYIFLFVDLDDHMDSDMYKTARALRAMRFTKVLSLLRLLRLSRLIRYLRQWEEVRGVPEEMGGWDLMAVDQHRS</sequence>
<dbReference type="GO" id="GO:0035725">
    <property type="term" value="P:sodium ion transmembrane transport"/>
    <property type="evidence" value="ECO:0007669"/>
    <property type="project" value="TreeGrafter"/>
</dbReference>
<keyword evidence="5 7" id="KW-0472">Membrane</keyword>
<dbReference type="InterPro" id="IPR051413">
    <property type="entry name" value="K/Na_HCN_channel"/>
</dbReference>
<dbReference type="AlphaFoldDB" id="A0A3B3RFJ8"/>
<evidence type="ECO:0000256" key="3">
    <source>
        <dbReference type="ARBA" id="ARBA00022826"/>
    </source>
</evidence>
<evidence type="ECO:0000256" key="4">
    <source>
        <dbReference type="ARBA" id="ARBA00022989"/>
    </source>
</evidence>
<evidence type="ECO:0000313" key="10">
    <source>
        <dbReference type="Ensembl" id="ENSPKIP00000017113.1"/>
    </source>
</evidence>
<dbReference type="SUPFAM" id="SSF81324">
    <property type="entry name" value="Voltage-gated potassium channels"/>
    <property type="match status" value="1"/>
</dbReference>
<dbReference type="Pfam" id="PF08412">
    <property type="entry name" value="Ion_trans_N"/>
    <property type="match status" value="1"/>
</dbReference>
<keyword evidence="4 7" id="KW-1133">Transmembrane helix</keyword>
<keyword evidence="3" id="KW-0631">Potassium channel</keyword>
<evidence type="ECO:0008006" key="12">
    <source>
        <dbReference type="Google" id="ProtNLM"/>
    </source>
</evidence>
<dbReference type="GO" id="GO:0098855">
    <property type="term" value="C:HCN channel complex"/>
    <property type="evidence" value="ECO:0007669"/>
    <property type="project" value="TreeGrafter"/>
</dbReference>
<feature type="region of interest" description="Disordered" evidence="6">
    <location>
        <begin position="94"/>
        <end position="134"/>
    </location>
</feature>
<evidence type="ECO:0000256" key="1">
    <source>
        <dbReference type="ARBA" id="ARBA00004141"/>
    </source>
</evidence>
<keyword evidence="3" id="KW-0813">Transport</keyword>
<dbReference type="GO" id="GO:0005249">
    <property type="term" value="F:voltage-gated potassium channel activity"/>
    <property type="evidence" value="ECO:0007669"/>
    <property type="project" value="TreeGrafter"/>
</dbReference>
<dbReference type="Gene3D" id="1.10.287.70">
    <property type="match status" value="1"/>
</dbReference>
<dbReference type="Proteomes" id="UP000261540">
    <property type="component" value="Unplaced"/>
</dbReference>
<evidence type="ECO:0000256" key="5">
    <source>
        <dbReference type="ARBA" id="ARBA00023136"/>
    </source>
</evidence>
<dbReference type="InterPro" id="IPR005821">
    <property type="entry name" value="Ion_trans_dom"/>
</dbReference>
<protein>
    <recommendedName>
        <fullName evidence="12">Hyperpolarization activated cyclic nucleotide-gated potassium channel 3</fullName>
    </recommendedName>
</protein>
<feature type="transmembrane region" description="Helical" evidence="7">
    <location>
        <begin position="197"/>
        <end position="217"/>
    </location>
</feature>
<dbReference type="GO" id="GO:0003254">
    <property type="term" value="P:regulation of membrane depolarization"/>
    <property type="evidence" value="ECO:0007669"/>
    <property type="project" value="TreeGrafter"/>
</dbReference>
<evidence type="ECO:0000256" key="6">
    <source>
        <dbReference type="SAM" id="MobiDB-lite"/>
    </source>
</evidence>
<evidence type="ECO:0000259" key="9">
    <source>
        <dbReference type="Pfam" id="PF08412"/>
    </source>
</evidence>
<comment type="subcellular location">
    <subcellularLocation>
        <location evidence="1">Membrane</location>
        <topology evidence="1">Multi-pass membrane protein</topology>
    </subcellularLocation>
</comment>
<dbReference type="GeneTree" id="ENSGT00940000154743"/>
<dbReference type="GO" id="GO:0030425">
    <property type="term" value="C:dendrite"/>
    <property type="evidence" value="ECO:0007669"/>
    <property type="project" value="TreeGrafter"/>
</dbReference>
<dbReference type="GO" id="GO:0030424">
    <property type="term" value="C:axon"/>
    <property type="evidence" value="ECO:0007669"/>
    <property type="project" value="TreeGrafter"/>
</dbReference>
<keyword evidence="3" id="KW-0630">Potassium</keyword>
<name>A0A3B3RFJ8_9TELE</name>
<keyword evidence="11" id="KW-1185">Reference proteome</keyword>
<organism evidence="10 11">
    <name type="scientific">Paramormyrops kingsleyae</name>
    <dbReference type="NCBI Taxonomy" id="1676925"/>
    <lineage>
        <taxon>Eukaryota</taxon>
        <taxon>Metazoa</taxon>
        <taxon>Chordata</taxon>
        <taxon>Craniata</taxon>
        <taxon>Vertebrata</taxon>
        <taxon>Euteleostomi</taxon>
        <taxon>Actinopterygii</taxon>
        <taxon>Neopterygii</taxon>
        <taxon>Teleostei</taxon>
        <taxon>Osteoglossocephala</taxon>
        <taxon>Osteoglossomorpha</taxon>
        <taxon>Osteoglossiformes</taxon>
        <taxon>Mormyridae</taxon>
        <taxon>Paramormyrops</taxon>
    </lineage>
</organism>
<dbReference type="PANTHER" id="PTHR45689:SF7">
    <property type="entry name" value="POTASSIUM_SODIUM HYPERPOLARIZATION-ACTIVATED CYCLIC NUCLEOTIDE-GATED CHANNEL 3"/>
    <property type="match status" value="1"/>
</dbReference>
<feature type="domain" description="Ion transport N-terminal" evidence="9">
    <location>
        <begin position="150"/>
        <end position="191"/>
    </location>
</feature>
<dbReference type="Ensembl" id="ENSPKIT00000041620.1">
    <property type="protein sequence ID" value="ENSPKIP00000017113.1"/>
    <property type="gene ID" value="ENSPKIG00000003164.1"/>
</dbReference>
<keyword evidence="2 7" id="KW-0812">Transmembrane</keyword>
<keyword evidence="3" id="KW-0406">Ion transport</keyword>
<evidence type="ECO:0000256" key="7">
    <source>
        <dbReference type="SAM" id="Phobius"/>
    </source>
</evidence>
<proteinExistence type="predicted"/>
<keyword evidence="3" id="KW-0633">Potassium transport</keyword>
<feature type="domain" description="Ion transport" evidence="8">
    <location>
        <begin position="193"/>
        <end position="338"/>
    </location>
</feature>
<evidence type="ECO:0000256" key="2">
    <source>
        <dbReference type="ARBA" id="ARBA00022692"/>
    </source>
</evidence>
<accession>A0A3B3RFJ8</accession>
<feature type="transmembrane region" description="Helical" evidence="7">
    <location>
        <begin position="223"/>
        <end position="243"/>
    </location>
</feature>